<accession>A0AA37HM66</accession>
<dbReference type="EMBL" id="BPQM01000026">
    <property type="protein sequence ID" value="GJD78005.1"/>
    <property type="molecule type" value="Genomic_DNA"/>
</dbReference>
<dbReference type="Proteomes" id="UP001055108">
    <property type="component" value="Unassembled WGS sequence"/>
</dbReference>
<dbReference type="RefSeq" id="WP_238301736.1">
    <property type="nucleotide sequence ID" value="NZ_BPQM01000026.1"/>
</dbReference>
<feature type="region of interest" description="Disordered" evidence="1">
    <location>
        <begin position="501"/>
        <end position="536"/>
    </location>
</feature>
<evidence type="ECO:0000313" key="3">
    <source>
        <dbReference type="Proteomes" id="UP001055108"/>
    </source>
</evidence>
<keyword evidence="3" id="KW-1185">Reference proteome</keyword>
<proteinExistence type="predicted"/>
<gene>
    <name evidence="2" type="ORF">NBEOAGPD_1217</name>
</gene>
<dbReference type="NCBIfam" id="TIGR01539">
    <property type="entry name" value="portal_lambda"/>
    <property type="match status" value="1"/>
</dbReference>
<dbReference type="AlphaFoldDB" id="A0AA37HM66"/>
<dbReference type="Pfam" id="PF05136">
    <property type="entry name" value="Phage_portal_2"/>
    <property type="match status" value="1"/>
</dbReference>
<dbReference type="InterPro" id="IPR006429">
    <property type="entry name" value="Phage_lambda_portal"/>
</dbReference>
<evidence type="ECO:0008006" key="4">
    <source>
        <dbReference type="Google" id="ProtNLM"/>
    </source>
</evidence>
<evidence type="ECO:0000256" key="1">
    <source>
        <dbReference type="SAM" id="MobiDB-lite"/>
    </source>
</evidence>
<protein>
    <recommendedName>
        <fullName evidence="4">Phage portal protein, lambda family</fullName>
    </recommendedName>
</protein>
<sequence>MADVPKILGPDGAPAQRVLASDTAYEGASRRHTDLARFAPYNYSAQSAISYDREALSSRIHDMARNDGWASGGVARLVDAIIGSGWRLSSTPNARTLGITPDEAAELGEIFEGYWQDYATDPDCWCDAGLRLTVGGLLALAFRHFVWDGEALGTLLWLERGGPTATALRLIDPDRLSTPPGKMDSEALQDGVELGANAEPIAYHIRTRHPGDLKATTSLLAWERIERSTAWGRRKVLHHYEPERADQYRGVSKFAQIVKKLRMLGRYDEAEVQAAVLNALLAAFIESPYDHAALADSMSGGDDKLDDYQTSRLAYWDAAPVQMPGVKLNFLFPGEKISMPEAARPNPAFEMFERVALRNVATALGTTYEQLSSDWSQVNYSSARAALIEVWRGFTARQGFFGTGFLMPWYAAVLEEGVQTGRIKLPAKLADKPFHRFKAAYCAGRWIGPGRGWVDPLREAEAAAARINNGFSTLERECADQGLDWQEVLQQRARERKYAAALGLPDVHARPPGQPNPQASDDPDEGEGEGKKKKRA</sequence>
<organism evidence="2 3">
    <name type="scientific">Methylobacterium gregans</name>
    <dbReference type="NCBI Taxonomy" id="374424"/>
    <lineage>
        <taxon>Bacteria</taxon>
        <taxon>Pseudomonadati</taxon>
        <taxon>Pseudomonadota</taxon>
        <taxon>Alphaproteobacteria</taxon>
        <taxon>Hyphomicrobiales</taxon>
        <taxon>Methylobacteriaceae</taxon>
        <taxon>Methylobacterium</taxon>
    </lineage>
</organism>
<comment type="caution">
    <text evidence="2">The sequence shown here is derived from an EMBL/GenBank/DDBJ whole genome shotgun (WGS) entry which is preliminary data.</text>
</comment>
<dbReference type="GO" id="GO:0019068">
    <property type="term" value="P:virion assembly"/>
    <property type="evidence" value="ECO:0007669"/>
    <property type="project" value="InterPro"/>
</dbReference>
<dbReference type="GO" id="GO:0005198">
    <property type="term" value="F:structural molecule activity"/>
    <property type="evidence" value="ECO:0007669"/>
    <property type="project" value="InterPro"/>
</dbReference>
<name>A0AA37HM66_9HYPH</name>
<reference evidence="2" key="1">
    <citation type="journal article" date="2016" name="Front. Microbiol.">
        <title>Genome Sequence of the Piezophilic, Mesophilic Sulfate-Reducing Bacterium Desulfovibrio indicus J2T.</title>
        <authorList>
            <person name="Cao J."/>
            <person name="Maignien L."/>
            <person name="Shao Z."/>
            <person name="Alain K."/>
            <person name="Jebbar M."/>
        </authorList>
    </citation>
    <scope>NUCLEOTIDE SEQUENCE</scope>
    <source>
        <strain evidence="2">NBRC 103626</strain>
    </source>
</reference>
<evidence type="ECO:0000313" key="2">
    <source>
        <dbReference type="EMBL" id="GJD78005.1"/>
    </source>
</evidence>
<reference evidence="2" key="2">
    <citation type="submission" date="2021-08" db="EMBL/GenBank/DDBJ databases">
        <authorList>
            <person name="Tani A."/>
            <person name="Ola A."/>
            <person name="Ogura Y."/>
            <person name="Katsura K."/>
            <person name="Hayashi T."/>
        </authorList>
    </citation>
    <scope>NUCLEOTIDE SEQUENCE</scope>
    <source>
        <strain evidence="2">NBRC 103626</strain>
    </source>
</reference>